<dbReference type="Gene3D" id="2.60.120.1440">
    <property type="match status" value="1"/>
</dbReference>
<keyword evidence="1" id="KW-0812">Transmembrane</keyword>
<feature type="domain" description="FecR protein" evidence="2">
    <location>
        <begin position="130"/>
        <end position="230"/>
    </location>
</feature>
<evidence type="ECO:0000313" key="4">
    <source>
        <dbReference type="EMBL" id="QHT69994.1"/>
    </source>
</evidence>
<dbReference type="KEGG" id="rhoz:GXP67_26790"/>
<dbReference type="InterPro" id="IPR012373">
    <property type="entry name" value="Ferrdict_sens_TM"/>
</dbReference>
<dbReference type="InterPro" id="IPR006860">
    <property type="entry name" value="FecR"/>
</dbReference>
<dbReference type="PANTHER" id="PTHR30273">
    <property type="entry name" value="PERIPLASMIC SIGNAL SENSOR AND SIGMA FACTOR ACTIVATOR FECR-RELATED"/>
    <property type="match status" value="1"/>
</dbReference>
<accession>A0A6C0GQ63</accession>
<evidence type="ECO:0000259" key="2">
    <source>
        <dbReference type="Pfam" id="PF04773"/>
    </source>
</evidence>
<keyword evidence="1" id="KW-1133">Transmembrane helix</keyword>
<dbReference type="RefSeq" id="WP_162445977.1">
    <property type="nucleotide sequence ID" value="NZ_CP048222.1"/>
</dbReference>
<organism evidence="4 5">
    <name type="scientific">Rhodocytophaga rosea</name>
    <dbReference type="NCBI Taxonomy" id="2704465"/>
    <lineage>
        <taxon>Bacteria</taxon>
        <taxon>Pseudomonadati</taxon>
        <taxon>Bacteroidota</taxon>
        <taxon>Cytophagia</taxon>
        <taxon>Cytophagales</taxon>
        <taxon>Rhodocytophagaceae</taxon>
        <taxon>Rhodocytophaga</taxon>
    </lineage>
</organism>
<sequence>MNYNNYTSEDFAADAYFRKWVQSPDVDSDIFWLNWLGQNPDKQQTVTEAKKLVHAFQVQENEYSEQFIAKLWQNIDSQISHKPVVRPLPVVQENRVNRFFNQYRKMAAAVIFLLAAAALFVTLYSLPEKHTTAFGETKTIILPDNSVVTLNANSTLKYSTDWDKKELREVWLEGEAYFHVQKQPARVPSQTGTKFIVHTGLMDVEVLGTEFNVSTRRGKAQVVLNSGKVKLNSDIAGKSSTIFMEPGELVELSESHASFTKRVVNPQNFSAWKNKKLIFDKTPITEIAKILEDTYGWKVTIANDQLASMTFTSTISIEKPEVLLQLLSESFHVNITKKGDQVTIGKAE</sequence>
<dbReference type="Gene3D" id="3.55.50.30">
    <property type="match status" value="1"/>
</dbReference>
<dbReference type="InterPro" id="IPR032508">
    <property type="entry name" value="FecR_C"/>
</dbReference>
<evidence type="ECO:0000313" key="5">
    <source>
        <dbReference type="Proteomes" id="UP000480178"/>
    </source>
</evidence>
<dbReference type="GO" id="GO:0016989">
    <property type="term" value="F:sigma factor antagonist activity"/>
    <property type="evidence" value="ECO:0007669"/>
    <property type="project" value="TreeGrafter"/>
</dbReference>
<evidence type="ECO:0000256" key="1">
    <source>
        <dbReference type="SAM" id="Phobius"/>
    </source>
</evidence>
<dbReference type="AlphaFoldDB" id="A0A6C0GQ63"/>
<dbReference type="PIRSF" id="PIRSF018266">
    <property type="entry name" value="FecR"/>
    <property type="match status" value="1"/>
</dbReference>
<keyword evidence="1" id="KW-0472">Membrane</keyword>
<name>A0A6C0GQ63_9BACT</name>
<dbReference type="Pfam" id="PF04773">
    <property type="entry name" value="FecR"/>
    <property type="match status" value="1"/>
</dbReference>
<dbReference type="PANTHER" id="PTHR30273:SF2">
    <property type="entry name" value="PROTEIN FECR"/>
    <property type="match status" value="1"/>
</dbReference>
<keyword evidence="5" id="KW-1185">Reference proteome</keyword>
<evidence type="ECO:0000259" key="3">
    <source>
        <dbReference type="Pfam" id="PF16344"/>
    </source>
</evidence>
<proteinExistence type="predicted"/>
<gene>
    <name evidence="4" type="ORF">GXP67_26790</name>
</gene>
<dbReference type="Pfam" id="PF16344">
    <property type="entry name" value="FecR_C"/>
    <property type="match status" value="1"/>
</dbReference>
<protein>
    <submittedName>
        <fullName evidence="4">DUF4974 domain-containing protein</fullName>
    </submittedName>
</protein>
<dbReference type="Proteomes" id="UP000480178">
    <property type="component" value="Chromosome"/>
</dbReference>
<feature type="transmembrane region" description="Helical" evidence="1">
    <location>
        <begin position="106"/>
        <end position="126"/>
    </location>
</feature>
<feature type="domain" description="Protein FecR C-terminal" evidence="3">
    <location>
        <begin position="276"/>
        <end position="344"/>
    </location>
</feature>
<dbReference type="EMBL" id="CP048222">
    <property type="protein sequence ID" value="QHT69994.1"/>
    <property type="molecule type" value="Genomic_DNA"/>
</dbReference>
<reference evidence="4 5" key="1">
    <citation type="submission" date="2020-01" db="EMBL/GenBank/DDBJ databases">
        <authorList>
            <person name="Kim M.K."/>
        </authorList>
    </citation>
    <scope>NUCLEOTIDE SEQUENCE [LARGE SCALE GENOMIC DNA]</scope>
    <source>
        <strain evidence="4 5">172606-1</strain>
    </source>
</reference>